<protein>
    <submittedName>
        <fullName evidence="1">(salmon louse) hypothetical protein</fullName>
    </submittedName>
</protein>
<keyword evidence="2" id="KW-1185">Reference proteome</keyword>
<dbReference type="EMBL" id="HG994593">
    <property type="protein sequence ID" value="CAF2851546.1"/>
    <property type="molecule type" value="Genomic_DNA"/>
</dbReference>
<proteinExistence type="predicted"/>
<accession>A0A7R8H410</accession>
<evidence type="ECO:0000313" key="2">
    <source>
        <dbReference type="Proteomes" id="UP000675881"/>
    </source>
</evidence>
<sequence>MKILMILGLFLGSTFGSDINILFHSYPSPVFPYHLGSPSQFYVHDNNFCILIVIHISISLFPIQQLLLQALSLCPFFPNHLTPPSQSMLHDNHFFILIVIQSHIQFPIQTSTPGPIVVVTPVPVFLSPDSIFKTLTGIFLAVIATLELISTMTNLETTS</sequence>
<organism evidence="1 2">
    <name type="scientific">Lepeophtheirus salmonis</name>
    <name type="common">Salmon louse</name>
    <name type="synonym">Caligus salmonis</name>
    <dbReference type="NCBI Taxonomy" id="72036"/>
    <lineage>
        <taxon>Eukaryota</taxon>
        <taxon>Metazoa</taxon>
        <taxon>Ecdysozoa</taxon>
        <taxon>Arthropoda</taxon>
        <taxon>Crustacea</taxon>
        <taxon>Multicrustacea</taxon>
        <taxon>Hexanauplia</taxon>
        <taxon>Copepoda</taxon>
        <taxon>Siphonostomatoida</taxon>
        <taxon>Caligidae</taxon>
        <taxon>Lepeophtheirus</taxon>
    </lineage>
</organism>
<gene>
    <name evidence="1" type="ORF">LSAA_4946</name>
</gene>
<evidence type="ECO:0000313" key="1">
    <source>
        <dbReference type="EMBL" id="CAF2851546.1"/>
    </source>
</evidence>
<reference evidence="1" key="1">
    <citation type="submission" date="2021-02" db="EMBL/GenBank/DDBJ databases">
        <authorList>
            <person name="Bekaert M."/>
        </authorList>
    </citation>
    <scope>NUCLEOTIDE SEQUENCE</scope>
    <source>
        <strain evidence="1">IoA-00</strain>
    </source>
</reference>
<name>A0A7R8H410_LEPSM</name>
<dbReference type="Proteomes" id="UP000675881">
    <property type="component" value="Chromosome 14"/>
</dbReference>
<dbReference type="AlphaFoldDB" id="A0A7R8H410"/>